<dbReference type="AlphaFoldDB" id="A0A6N8L1D9"/>
<sequence>MIPIMLLQSNMTLLISASFYYNQNYIEKYLCIQRNMENNSCHGQCYLMQKLKDQQEKEQQNFKVHFHEASTVDAVEFCFENPQTVILLPQDYPLYQSSLNPKDHIGSLFHPPLV</sequence>
<organism evidence="1 2">
    <name type="scientific">Sphingobacterium humi</name>
    <dbReference type="NCBI Taxonomy" id="1796905"/>
    <lineage>
        <taxon>Bacteria</taxon>
        <taxon>Pseudomonadati</taxon>
        <taxon>Bacteroidota</taxon>
        <taxon>Sphingobacteriia</taxon>
        <taxon>Sphingobacteriales</taxon>
        <taxon>Sphingobacteriaceae</taxon>
        <taxon>Sphingobacterium</taxon>
    </lineage>
</organism>
<keyword evidence="2" id="KW-1185">Reference proteome</keyword>
<name>A0A6N8L1D9_9SPHI</name>
<evidence type="ECO:0000313" key="1">
    <source>
        <dbReference type="EMBL" id="MVZ61968.1"/>
    </source>
</evidence>
<evidence type="ECO:0000313" key="2">
    <source>
        <dbReference type="Proteomes" id="UP000435036"/>
    </source>
</evidence>
<accession>A0A6N8L1D9</accession>
<dbReference type="Proteomes" id="UP000435036">
    <property type="component" value="Unassembled WGS sequence"/>
</dbReference>
<proteinExistence type="predicted"/>
<comment type="caution">
    <text evidence="1">The sequence shown here is derived from an EMBL/GenBank/DDBJ whole genome shotgun (WGS) entry which is preliminary data.</text>
</comment>
<reference evidence="1 2" key="1">
    <citation type="submission" date="2019-12" db="EMBL/GenBank/DDBJ databases">
        <authorList>
            <person name="Dong K."/>
        </authorList>
    </citation>
    <scope>NUCLEOTIDE SEQUENCE [LARGE SCALE GENOMIC DNA]</scope>
    <source>
        <strain evidence="1 2">JCM 31225</strain>
    </source>
</reference>
<protein>
    <submittedName>
        <fullName evidence="1">Uncharacterized protein</fullName>
    </submittedName>
</protein>
<dbReference type="EMBL" id="WSQA01000005">
    <property type="protein sequence ID" value="MVZ61968.1"/>
    <property type="molecule type" value="Genomic_DNA"/>
</dbReference>
<gene>
    <name evidence="1" type="ORF">GQF63_08055</name>
</gene>